<dbReference type="InterPro" id="IPR046342">
    <property type="entry name" value="CBS_dom_sf"/>
</dbReference>
<dbReference type="EMBL" id="NBTY01000155">
    <property type="protein sequence ID" value="OTP69220.1"/>
    <property type="molecule type" value="Genomic_DNA"/>
</dbReference>
<dbReference type="InterPro" id="IPR000644">
    <property type="entry name" value="CBS_dom"/>
</dbReference>
<evidence type="ECO:0000259" key="2">
    <source>
        <dbReference type="PROSITE" id="PS50995"/>
    </source>
</evidence>
<dbReference type="PANTHER" id="PTHR33164">
    <property type="entry name" value="TRANSCRIPTIONAL REGULATOR, MARR FAMILY"/>
    <property type="match status" value="1"/>
</dbReference>
<sequence length="219" mass="24670">MNWFCINQYIQAALNQRDELLDIDLDDLESLMRDTQMLAYARSFRDLACADIMSSPVLTVVASAPATSARDLLKRHDVKALPVIDDADWVIGIATRSDLMDKYSAATAFDMSEQAAQSKGVTPLQYLLLLHIKGYPEREWATIGELAQRLQAQHHGVVALVSRCEALKLVKRKASETDRRQVEVHLLKTSEKLLARLAELHRAELRSLTSSFRVPQIDL</sequence>
<dbReference type="Pfam" id="PF00571">
    <property type="entry name" value="CBS"/>
    <property type="match status" value="1"/>
</dbReference>
<dbReference type="Pfam" id="PF12802">
    <property type="entry name" value="MarR_2"/>
    <property type="match status" value="1"/>
</dbReference>
<organism evidence="4 5">
    <name type="scientific">Caballeronia sordidicola</name>
    <name type="common">Burkholderia sordidicola</name>
    <dbReference type="NCBI Taxonomy" id="196367"/>
    <lineage>
        <taxon>Bacteria</taxon>
        <taxon>Pseudomonadati</taxon>
        <taxon>Pseudomonadota</taxon>
        <taxon>Betaproteobacteria</taxon>
        <taxon>Burkholderiales</taxon>
        <taxon>Burkholderiaceae</taxon>
        <taxon>Caballeronia</taxon>
    </lineage>
</organism>
<dbReference type="InterPro" id="IPR000835">
    <property type="entry name" value="HTH_MarR-typ"/>
</dbReference>
<dbReference type="PANTHER" id="PTHR33164:SF43">
    <property type="entry name" value="HTH-TYPE TRANSCRIPTIONAL REPRESSOR YETL"/>
    <property type="match status" value="1"/>
</dbReference>
<dbReference type="PROSITE" id="PS50995">
    <property type="entry name" value="HTH_MARR_2"/>
    <property type="match status" value="1"/>
</dbReference>
<evidence type="ECO:0000313" key="4">
    <source>
        <dbReference type="EMBL" id="OTP69220.1"/>
    </source>
</evidence>
<accession>A0A242MDG1</accession>
<gene>
    <name evidence="4" type="ORF">PAMC26510_27350</name>
</gene>
<dbReference type="Proteomes" id="UP000194546">
    <property type="component" value="Unassembled WGS sequence"/>
</dbReference>
<evidence type="ECO:0000313" key="5">
    <source>
        <dbReference type="Proteomes" id="UP000194546"/>
    </source>
</evidence>
<dbReference type="GO" id="GO:0006950">
    <property type="term" value="P:response to stress"/>
    <property type="evidence" value="ECO:0007669"/>
    <property type="project" value="TreeGrafter"/>
</dbReference>
<dbReference type="SUPFAM" id="SSF54631">
    <property type="entry name" value="CBS-domain pair"/>
    <property type="match status" value="1"/>
</dbReference>
<proteinExistence type="predicted"/>
<dbReference type="InterPro" id="IPR039422">
    <property type="entry name" value="MarR/SlyA-like"/>
</dbReference>
<evidence type="ECO:0000259" key="3">
    <source>
        <dbReference type="PROSITE" id="PS51371"/>
    </source>
</evidence>
<dbReference type="SMART" id="SM00347">
    <property type="entry name" value="HTH_MARR"/>
    <property type="match status" value="1"/>
</dbReference>
<dbReference type="PROSITE" id="PS51371">
    <property type="entry name" value="CBS"/>
    <property type="match status" value="1"/>
</dbReference>
<dbReference type="GO" id="GO:0003700">
    <property type="term" value="F:DNA-binding transcription factor activity"/>
    <property type="evidence" value="ECO:0007669"/>
    <property type="project" value="InterPro"/>
</dbReference>
<dbReference type="Gene3D" id="3.10.580.10">
    <property type="entry name" value="CBS-domain"/>
    <property type="match status" value="1"/>
</dbReference>
<dbReference type="SUPFAM" id="SSF46785">
    <property type="entry name" value="Winged helix' DNA-binding domain"/>
    <property type="match status" value="1"/>
</dbReference>
<dbReference type="InterPro" id="IPR036390">
    <property type="entry name" value="WH_DNA-bd_sf"/>
</dbReference>
<keyword evidence="1" id="KW-0129">CBS domain</keyword>
<name>A0A242MDG1_CABSO</name>
<dbReference type="AlphaFoldDB" id="A0A242MDG1"/>
<comment type="caution">
    <text evidence="4">The sequence shown here is derived from an EMBL/GenBank/DDBJ whole genome shotgun (WGS) entry which is preliminary data.</text>
</comment>
<evidence type="ECO:0000256" key="1">
    <source>
        <dbReference type="PROSITE-ProRule" id="PRU00703"/>
    </source>
</evidence>
<feature type="domain" description="CBS" evidence="3">
    <location>
        <begin position="53"/>
        <end position="109"/>
    </location>
</feature>
<protein>
    <submittedName>
        <fullName evidence="4">Transcriptional regulator, MarR family</fullName>
    </submittedName>
</protein>
<feature type="domain" description="HTH marR-type" evidence="2">
    <location>
        <begin position="96"/>
        <end position="219"/>
    </location>
</feature>
<dbReference type="Gene3D" id="1.10.10.10">
    <property type="entry name" value="Winged helix-like DNA-binding domain superfamily/Winged helix DNA-binding domain"/>
    <property type="match status" value="1"/>
</dbReference>
<dbReference type="InterPro" id="IPR036388">
    <property type="entry name" value="WH-like_DNA-bd_sf"/>
</dbReference>
<reference evidence="4 5" key="1">
    <citation type="submission" date="2017-03" db="EMBL/GenBank/DDBJ databases">
        <title>Genome analysis of strain PAMC 26510.</title>
        <authorList>
            <person name="Oh H.-M."/>
            <person name="Yang J.-A."/>
        </authorList>
    </citation>
    <scope>NUCLEOTIDE SEQUENCE [LARGE SCALE GENOMIC DNA]</scope>
    <source>
        <strain evidence="4 5">PAMC 26510</strain>
    </source>
</reference>